<evidence type="ECO:0000256" key="3">
    <source>
        <dbReference type="ARBA" id="ARBA00012572"/>
    </source>
</evidence>
<comment type="similarity">
    <text evidence="9">Belongs to the TrpF family.</text>
</comment>
<comment type="catalytic activity">
    <reaction evidence="1 9">
        <text>N-(5-phospho-beta-D-ribosyl)anthranilate = 1-(2-carboxyphenylamino)-1-deoxy-D-ribulose 5-phosphate</text>
        <dbReference type="Rhea" id="RHEA:21540"/>
        <dbReference type="ChEBI" id="CHEBI:18277"/>
        <dbReference type="ChEBI" id="CHEBI:58613"/>
        <dbReference type="EC" id="5.3.1.24"/>
    </reaction>
</comment>
<dbReference type="Proteomes" id="UP001219956">
    <property type="component" value="Unassembled WGS sequence"/>
</dbReference>
<dbReference type="SUPFAM" id="SSF51366">
    <property type="entry name" value="Ribulose-phoshate binding barrel"/>
    <property type="match status" value="1"/>
</dbReference>
<dbReference type="Pfam" id="PF00697">
    <property type="entry name" value="PRAI"/>
    <property type="match status" value="1"/>
</dbReference>
<dbReference type="NCBIfam" id="NF002299">
    <property type="entry name" value="PRK01222.1-6"/>
    <property type="match status" value="1"/>
</dbReference>
<dbReference type="PANTHER" id="PTHR42894">
    <property type="entry name" value="N-(5'-PHOSPHORIBOSYL)ANTHRANILATE ISOMERASE"/>
    <property type="match status" value="1"/>
</dbReference>
<accession>A0ABT5IZ11</accession>
<dbReference type="InterPro" id="IPR001240">
    <property type="entry name" value="PRAI_dom"/>
</dbReference>
<evidence type="ECO:0000256" key="4">
    <source>
        <dbReference type="ARBA" id="ARBA00022272"/>
    </source>
</evidence>
<evidence type="ECO:0000259" key="10">
    <source>
        <dbReference type="Pfam" id="PF00697"/>
    </source>
</evidence>
<dbReference type="InterPro" id="IPR013785">
    <property type="entry name" value="Aldolase_TIM"/>
</dbReference>
<evidence type="ECO:0000256" key="5">
    <source>
        <dbReference type="ARBA" id="ARBA00022605"/>
    </source>
</evidence>
<dbReference type="NCBIfam" id="NF002298">
    <property type="entry name" value="PRK01222.1-4"/>
    <property type="match status" value="1"/>
</dbReference>
<keyword evidence="6 9" id="KW-0822">Tryptophan biosynthesis</keyword>
<feature type="domain" description="N-(5'phosphoribosyl) anthranilate isomerase (PRAI)" evidence="10">
    <location>
        <begin position="6"/>
        <end position="200"/>
    </location>
</feature>
<evidence type="ECO:0000256" key="6">
    <source>
        <dbReference type="ARBA" id="ARBA00022822"/>
    </source>
</evidence>
<reference evidence="11 12" key="1">
    <citation type="submission" date="2023-01" db="EMBL/GenBank/DDBJ databases">
        <title>Novel species of the genus Vogesella isolated from rivers.</title>
        <authorList>
            <person name="Lu H."/>
        </authorList>
    </citation>
    <scope>NUCLEOTIDE SEQUENCE [LARGE SCALE GENOMIC DNA]</scope>
    <source>
        <strain evidence="11 12">DC21W</strain>
    </source>
</reference>
<dbReference type="Gene3D" id="3.20.20.70">
    <property type="entry name" value="Aldolase class I"/>
    <property type="match status" value="1"/>
</dbReference>
<keyword evidence="12" id="KW-1185">Reference proteome</keyword>
<name>A0ABT5IZ11_9NEIS</name>
<dbReference type="CDD" id="cd00405">
    <property type="entry name" value="PRAI"/>
    <property type="match status" value="1"/>
</dbReference>
<evidence type="ECO:0000313" key="12">
    <source>
        <dbReference type="Proteomes" id="UP001219956"/>
    </source>
</evidence>
<dbReference type="RefSeq" id="WP_272752115.1">
    <property type="nucleotide sequence ID" value="NZ_JAQQLF010000013.1"/>
</dbReference>
<dbReference type="PANTHER" id="PTHR42894:SF1">
    <property type="entry name" value="N-(5'-PHOSPHORIBOSYL)ANTHRANILATE ISOMERASE"/>
    <property type="match status" value="1"/>
</dbReference>
<proteinExistence type="inferred from homology"/>
<dbReference type="EMBL" id="JAQQLF010000013">
    <property type="protein sequence ID" value="MDC7717804.1"/>
    <property type="molecule type" value="Genomic_DNA"/>
</dbReference>
<evidence type="ECO:0000256" key="2">
    <source>
        <dbReference type="ARBA" id="ARBA00004664"/>
    </source>
</evidence>
<comment type="pathway">
    <text evidence="2 9">Amino-acid biosynthesis; L-tryptophan biosynthesis; L-tryptophan from chorismate: step 3/5.</text>
</comment>
<dbReference type="InterPro" id="IPR044643">
    <property type="entry name" value="TrpF_fam"/>
</dbReference>
<keyword evidence="7 9" id="KW-0057">Aromatic amino acid biosynthesis</keyword>
<dbReference type="EC" id="5.3.1.24" evidence="3 9"/>
<comment type="caution">
    <text evidence="11">The sequence shown here is derived from an EMBL/GenBank/DDBJ whole genome shotgun (WGS) entry which is preliminary data.</text>
</comment>
<evidence type="ECO:0000256" key="8">
    <source>
        <dbReference type="ARBA" id="ARBA00023235"/>
    </source>
</evidence>
<organism evidence="11 12">
    <name type="scientific">Vogesella aquatica</name>
    <dbReference type="NCBI Taxonomy" id="2984206"/>
    <lineage>
        <taxon>Bacteria</taxon>
        <taxon>Pseudomonadati</taxon>
        <taxon>Pseudomonadota</taxon>
        <taxon>Betaproteobacteria</taxon>
        <taxon>Neisseriales</taxon>
        <taxon>Chromobacteriaceae</taxon>
        <taxon>Vogesella</taxon>
    </lineage>
</organism>
<dbReference type="GO" id="GO:0004640">
    <property type="term" value="F:phosphoribosylanthranilate isomerase activity"/>
    <property type="evidence" value="ECO:0007669"/>
    <property type="project" value="UniProtKB-EC"/>
</dbReference>
<dbReference type="InterPro" id="IPR011060">
    <property type="entry name" value="RibuloseP-bd_barrel"/>
</dbReference>
<protein>
    <recommendedName>
        <fullName evidence="4 9">N-(5'-phosphoribosyl)anthranilate isomerase</fullName>
        <shortName evidence="9">PRAI</shortName>
        <ecNumber evidence="3 9">5.3.1.24</ecNumber>
    </recommendedName>
</protein>
<evidence type="ECO:0000313" key="11">
    <source>
        <dbReference type="EMBL" id="MDC7717804.1"/>
    </source>
</evidence>
<evidence type="ECO:0000256" key="7">
    <source>
        <dbReference type="ARBA" id="ARBA00023141"/>
    </source>
</evidence>
<sequence length="217" mass="22564">MTVRTKVCGFTRPQDAAAAAALGVDAIGLVFYAPSPRNVTVAQAQAIIASLPPFVTVVALFVNPSEHEVQQVLADCAIDVLQFHGEESPAFCRSFQRPYLKAVRVRPGMDLAAYAANYSDARGLLTDAFVEGAHGGTGAVFDWTLIPDKLPLPLILSGGLDAANVADAVARVRPAAVDVSSGVEAGKGIKDPVRVAAFVAAVRQGEISIVQGADLAL</sequence>
<keyword evidence="5 9" id="KW-0028">Amino-acid biosynthesis</keyword>
<evidence type="ECO:0000256" key="1">
    <source>
        <dbReference type="ARBA" id="ARBA00001164"/>
    </source>
</evidence>
<keyword evidence="8 9" id="KW-0413">Isomerase</keyword>
<evidence type="ECO:0000256" key="9">
    <source>
        <dbReference type="HAMAP-Rule" id="MF_00135"/>
    </source>
</evidence>
<dbReference type="HAMAP" id="MF_00135">
    <property type="entry name" value="PRAI"/>
    <property type="match status" value="1"/>
</dbReference>
<gene>
    <name evidence="9" type="primary">trpF</name>
    <name evidence="11" type="ORF">PQU95_11340</name>
</gene>